<evidence type="ECO:0000256" key="2">
    <source>
        <dbReference type="ARBA" id="ARBA00010199"/>
    </source>
</evidence>
<feature type="transmembrane region" description="Helical" evidence="6">
    <location>
        <begin position="278"/>
        <end position="299"/>
    </location>
</feature>
<dbReference type="OrthoDB" id="423427at2759"/>
<keyword evidence="7" id="KW-0732">Signal</keyword>
<protein>
    <submittedName>
        <fullName evidence="8">Mate efflux family protein</fullName>
    </submittedName>
</protein>
<dbReference type="PANTHER" id="PTHR42893:SF9">
    <property type="entry name" value="PROTEIN DETOXIFICATION 46, CHLOROPLASTIC"/>
    <property type="match status" value="1"/>
</dbReference>
<evidence type="ECO:0000313" key="9">
    <source>
        <dbReference type="Proteomes" id="UP001153069"/>
    </source>
</evidence>
<feature type="transmembrane region" description="Helical" evidence="6">
    <location>
        <begin position="465"/>
        <end position="487"/>
    </location>
</feature>
<evidence type="ECO:0000256" key="5">
    <source>
        <dbReference type="ARBA" id="ARBA00023136"/>
    </source>
</evidence>
<reference evidence="8" key="1">
    <citation type="submission" date="2020-06" db="EMBL/GenBank/DDBJ databases">
        <authorList>
            <consortium name="Plant Systems Biology data submission"/>
        </authorList>
    </citation>
    <scope>NUCLEOTIDE SEQUENCE</scope>
    <source>
        <strain evidence="8">D6</strain>
    </source>
</reference>
<feature type="chain" id="PRO_5040441989" evidence="7">
    <location>
        <begin position="23"/>
        <end position="599"/>
    </location>
</feature>
<evidence type="ECO:0000256" key="4">
    <source>
        <dbReference type="ARBA" id="ARBA00022989"/>
    </source>
</evidence>
<comment type="similarity">
    <text evidence="2">Belongs to the multi antimicrobial extrusion (MATE) (TC 2.A.66.1) family.</text>
</comment>
<dbReference type="AlphaFoldDB" id="A0A9N8ED18"/>
<evidence type="ECO:0000313" key="8">
    <source>
        <dbReference type="EMBL" id="CAB9518175.1"/>
    </source>
</evidence>
<feature type="transmembrane region" description="Helical" evidence="6">
    <location>
        <begin position="201"/>
        <end position="223"/>
    </location>
</feature>
<feature type="transmembrane region" description="Helical" evidence="6">
    <location>
        <begin position="305"/>
        <end position="325"/>
    </location>
</feature>
<comment type="subcellular location">
    <subcellularLocation>
        <location evidence="1">Membrane</location>
        <topology evidence="1">Multi-pass membrane protein</topology>
    </subcellularLocation>
</comment>
<dbReference type="Proteomes" id="UP001153069">
    <property type="component" value="Unassembled WGS sequence"/>
</dbReference>
<keyword evidence="5 6" id="KW-0472">Membrane</keyword>
<feature type="transmembrane region" description="Helical" evidence="6">
    <location>
        <begin position="531"/>
        <end position="550"/>
    </location>
</feature>
<dbReference type="GO" id="GO:0005886">
    <property type="term" value="C:plasma membrane"/>
    <property type="evidence" value="ECO:0007669"/>
    <property type="project" value="UniProtKB-SubCell"/>
</dbReference>
<dbReference type="GO" id="GO:0008360">
    <property type="term" value="P:regulation of cell shape"/>
    <property type="evidence" value="ECO:0007669"/>
    <property type="project" value="UniProtKB-KW"/>
</dbReference>
<dbReference type="EMBL" id="CAICTM010000910">
    <property type="protein sequence ID" value="CAB9518175.1"/>
    <property type="molecule type" value="Genomic_DNA"/>
</dbReference>
<dbReference type="PANTHER" id="PTHR42893">
    <property type="entry name" value="PROTEIN DETOXIFICATION 44, CHLOROPLASTIC-RELATED"/>
    <property type="match status" value="1"/>
</dbReference>
<feature type="transmembrane region" description="Helical" evidence="6">
    <location>
        <begin position="499"/>
        <end position="519"/>
    </location>
</feature>
<accession>A0A9N8ED18</accession>
<feature type="transmembrane region" description="Helical" evidence="6">
    <location>
        <begin position="570"/>
        <end position="587"/>
    </location>
</feature>
<evidence type="ECO:0000256" key="7">
    <source>
        <dbReference type="SAM" id="SignalP"/>
    </source>
</evidence>
<organism evidence="8 9">
    <name type="scientific">Seminavis robusta</name>
    <dbReference type="NCBI Taxonomy" id="568900"/>
    <lineage>
        <taxon>Eukaryota</taxon>
        <taxon>Sar</taxon>
        <taxon>Stramenopiles</taxon>
        <taxon>Ochrophyta</taxon>
        <taxon>Bacillariophyta</taxon>
        <taxon>Bacillariophyceae</taxon>
        <taxon>Bacillariophycidae</taxon>
        <taxon>Naviculales</taxon>
        <taxon>Naviculaceae</taxon>
        <taxon>Seminavis</taxon>
    </lineage>
</organism>
<keyword evidence="9" id="KW-1185">Reference proteome</keyword>
<gene>
    <name evidence="8" type="ORF">SEMRO_912_G219340.1</name>
</gene>
<sequence>MFRLQMTLLVVSFLLYQSTCDGFSEHFTTRSKSGAGVRASSHRRWRDSFPSTRQWMSSQAANGEAALQGNFLGYQDNTVKPSVSSTAALTVEKQQQKQIIQDYNVPSVRKVLAFAIPAVGVWLCVPLLSTIDTATVGLIAGTAQQAALNPAIAVMNYSAKLMTFLFSGTTTMIAAAQERDRSIQKDCVDNDNPRQQTVHCLIGALQLSTLVGAGLGALVFVLARPLLFALMGSASTDPTILAAATSYVRIRAPGMAAAAMVGSAQTACLAQGDVRMPLYATAITAIINLVLDLVLIPTVGGAAGAAWATTLSQFLSAAWVMQWLIKTKRTRASATATSKVEQDNNLKQSTSTKSTRGFLAGRMRFRDLLRMPSRDVSKGFAPFVIPVITTQAGRCSAVATIDHVVSSSLSTASMAANQILTCVYYGLVPVAEGLSLAAQNFVPGITERDGSPREKSIAMRLLLKSFLKSAGLCGIMLATIMGTLPLYSGAFTTDAVVRGIVSSVVPLFFITCLKHGVFCASEGILLGQKDLRFLGAQYAVYTFAIPYLLLQLKKAALAGSSVGLFDVWRLFLMYDLFRTAVMALRIFRLERKRASAGMV</sequence>
<dbReference type="Pfam" id="PF01554">
    <property type="entry name" value="MatE"/>
    <property type="match status" value="1"/>
</dbReference>
<dbReference type="InterPro" id="IPR044644">
    <property type="entry name" value="DinF-like"/>
</dbReference>
<feature type="signal peptide" evidence="7">
    <location>
        <begin position="1"/>
        <end position="22"/>
    </location>
</feature>
<keyword evidence="4 6" id="KW-1133">Transmembrane helix</keyword>
<dbReference type="InterPro" id="IPR002528">
    <property type="entry name" value="MATE_fam"/>
</dbReference>
<evidence type="ECO:0000256" key="6">
    <source>
        <dbReference type="SAM" id="Phobius"/>
    </source>
</evidence>
<evidence type="ECO:0000256" key="3">
    <source>
        <dbReference type="ARBA" id="ARBA00022692"/>
    </source>
</evidence>
<comment type="caution">
    <text evidence="8">The sequence shown here is derived from an EMBL/GenBank/DDBJ whole genome shotgun (WGS) entry which is preliminary data.</text>
</comment>
<keyword evidence="3 6" id="KW-0812">Transmembrane</keyword>
<name>A0A9N8ED18_9STRA</name>
<evidence type="ECO:0000256" key="1">
    <source>
        <dbReference type="ARBA" id="ARBA00004141"/>
    </source>
</evidence>
<proteinExistence type="inferred from homology"/>